<sequence length="89" mass="9064">MPETLALLEQALLFAFKVSLALVLGAACAAIATSVVLTAFQIQDQALPFAVKLIVVCVGLAAAARSIGYEMLGIVEQAFALVASSGVSP</sequence>
<comment type="subcellular location">
    <subcellularLocation>
        <location evidence="1">Cell membrane</location>
        <topology evidence="1">Multi-pass membrane protein</topology>
    </subcellularLocation>
</comment>
<accession>A0A2T3XL61</accession>
<dbReference type="RefSeq" id="WP_107154060.1">
    <property type="nucleotide sequence ID" value="NZ_PYUC01000022.1"/>
</dbReference>
<evidence type="ECO:0000256" key="3">
    <source>
        <dbReference type="ARBA" id="ARBA00022475"/>
    </source>
</evidence>
<protein>
    <recommendedName>
        <fullName evidence="10">EscS/YscS/HrcS family type III secretion system export apparatus protein</fullName>
    </recommendedName>
</protein>
<dbReference type="EMBL" id="PYUC01000022">
    <property type="protein sequence ID" value="PTB17187.1"/>
    <property type="molecule type" value="Genomic_DNA"/>
</dbReference>
<comment type="caution">
    <text evidence="8">The sequence shown here is derived from an EMBL/GenBank/DDBJ whole genome shotgun (WGS) entry which is preliminary data.</text>
</comment>
<dbReference type="InterPro" id="IPR002191">
    <property type="entry name" value="Bac_export_3"/>
</dbReference>
<evidence type="ECO:0008006" key="10">
    <source>
        <dbReference type="Google" id="ProtNLM"/>
    </source>
</evidence>
<feature type="transmembrane region" description="Helical" evidence="7">
    <location>
        <begin position="46"/>
        <end position="64"/>
    </location>
</feature>
<dbReference type="GO" id="GO:0005886">
    <property type="term" value="C:plasma membrane"/>
    <property type="evidence" value="ECO:0007669"/>
    <property type="project" value="UniProtKB-SubCell"/>
</dbReference>
<name>A0A2T3XL61_9BURK</name>
<evidence type="ECO:0000256" key="4">
    <source>
        <dbReference type="ARBA" id="ARBA00022692"/>
    </source>
</evidence>
<evidence type="ECO:0000313" key="8">
    <source>
        <dbReference type="EMBL" id="PTB17187.1"/>
    </source>
</evidence>
<evidence type="ECO:0000256" key="6">
    <source>
        <dbReference type="ARBA" id="ARBA00023136"/>
    </source>
</evidence>
<evidence type="ECO:0000256" key="1">
    <source>
        <dbReference type="ARBA" id="ARBA00004651"/>
    </source>
</evidence>
<evidence type="ECO:0000256" key="2">
    <source>
        <dbReference type="ARBA" id="ARBA00006156"/>
    </source>
</evidence>
<proteinExistence type="inferred from homology"/>
<keyword evidence="6 7" id="KW-0472">Membrane</keyword>
<dbReference type="Pfam" id="PF01313">
    <property type="entry name" value="Bac_export_3"/>
    <property type="match status" value="1"/>
</dbReference>
<feature type="transmembrane region" description="Helical" evidence="7">
    <location>
        <begin position="12"/>
        <end position="40"/>
    </location>
</feature>
<evidence type="ECO:0000313" key="9">
    <source>
        <dbReference type="Proteomes" id="UP000240638"/>
    </source>
</evidence>
<organism evidence="8 9">
    <name type="scientific">Trinickia symbiotica</name>
    <dbReference type="NCBI Taxonomy" id="863227"/>
    <lineage>
        <taxon>Bacteria</taxon>
        <taxon>Pseudomonadati</taxon>
        <taxon>Pseudomonadota</taxon>
        <taxon>Betaproteobacteria</taxon>
        <taxon>Burkholderiales</taxon>
        <taxon>Burkholderiaceae</taxon>
        <taxon>Trinickia</taxon>
    </lineage>
</organism>
<gene>
    <name evidence="8" type="ORF">C9I57_29375</name>
</gene>
<comment type="similarity">
    <text evidence="2">Belongs to the FliQ/MopD/SpaQ family.</text>
</comment>
<reference evidence="8 9" key="1">
    <citation type="submission" date="2018-03" db="EMBL/GenBank/DDBJ databases">
        <title>Whole genome analyses suggest that Burkholderia sensu lato contains two further novel genera in the rhizoxinica-symbiotica group Mycetohabitans gen. nov., and Trinickia gen. nov.: implications for the evolution of diazotrophy and nodulation in the Burkholderiaceae.</title>
        <authorList>
            <person name="Estrada De Los Santos P."/>
            <person name="Palmer M."/>
            <person name="Chavez-Ramirez B."/>
            <person name="Steenkamp E.T."/>
            <person name="Hirsch A.M."/>
            <person name="Manyaka P."/>
            <person name="Maluk M."/>
            <person name="Lafos M."/>
            <person name="Crook M."/>
            <person name="Gross E."/>
            <person name="Simon M.F."/>
            <person name="Bueno Dos Reis Junior F."/>
            <person name="Poole P.S."/>
            <person name="Venter S.N."/>
            <person name="James E.K."/>
        </authorList>
    </citation>
    <scope>NUCLEOTIDE SEQUENCE [LARGE SCALE GENOMIC DNA]</scope>
    <source>
        <strain evidence="8 9">JPY-366</strain>
    </source>
</reference>
<evidence type="ECO:0000256" key="5">
    <source>
        <dbReference type="ARBA" id="ARBA00022989"/>
    </source>
</evidence>
<keyword evidence="4 7" id="KW-0812">Transmembrane</keyword>
<dbReference type="AlphaFoldDB" id="A0A2T3XL61"/>
<evidence type="ECO:0000256" key="7">
    <source>
        <dbReference type="SAM" id="Phobius"/>
    </source>
</evidence>
<keyword evidence="5 7" id="KW-1133">Transmembrane helix</keyword>
<keyword evidence="3" id="KW-1003">Cell membrane</keyword>
<dbReference type="GO" id="GO:0009306">
    <property type="term" value="P:protein secretion"/>
    <property type="evidence" value="ECO:0007669"/>
    <property type="project" value="InterPro"/>
</dbReference>
<dbReference type="Proteomes" id="UP000240638">
    <property type="component" value="Unassembled WGS sequence"/>
</dbReference>